<protein>
    <submittedName>
        <fullName evidence="1">Uncharacterized protein</fullName>
    </submittedName>
</protein>
<evidence type="ECO:0000313" key="1">
    <source>
        <dbReference type="EMBL" id="KAF4045647.1"/>
    </source>
</evidence>
<accession>A0A833T1G9</accession>
<proteinExistence type="predicted"/>
<name>A0A833T1G9_PHYIN</name>
<dbReference type="AlphaFoldDB" id="A0A833T1G9"/>
<organism evidence="1 2">
    <name type="scientific">Phytophthora infestans</name>
    <name type="common">Potato late blight agent</name>
    <name type="synonym">Botrytis infestans</name>
    <dbReference type="NCBI Taxonomy" id="4787"/>
    <lineage>
        <taxon>Eukaryota</taxon>
        <taxon>Sar</taxon>
        <taxon>Stramenopiles</taxon>
        <taxon>Oomycota</taxon>
        <taxon>Peronosporomycetes</taxon>
        <taxon>Peronosporales</taxon>
        <taxon>Peronosporaceae</taxon>
        <taxon>Phytophthora</taxon>
    </lineage>
</organism>
<evidence type="ECO:0000313" key="2">
    <source>
        <dbReference type="Proteomes" id="UP000602510"/>
    </source>
</evidence>
<comment type="caution">
    <text evidence="1">The sequence shown here is derived from an EMBL/GenBank/DDBJ whole genome shotgun (WGS) entry which is preliminary data.</text>
</comment>
<gene>
    <name evidence="1" type="ORF">GN244_ATG02100</name>
</gene>
<keyword evidence="2" id="KW-1185">Reference proteome</keyword>
<dbReference type="Proteomes" id="UP000602510">
    <property type="component" value="Unassembled WGS sequence"/>
</dbReference>
<sequence length="108" mass="12721">MGGFPQTGVGRSLKRKIPFGERVVFSNDPLRKMAIVRGYERLRYDLVTDSMMLHDTEVDFHMTRDLLPSLKPEERAEWEALREDGRRIAAYYKKRWDEKCLLAVKCKT</sequence>
<reference evidence="1" key="1">
    <citation type="submission" date="2020-04" db="EMBL/GenBank/DDBJ databases">
        <title>Hybrid Assembly of Korean Phytophthora infestans isolates.</title>
        <authorList>
            <person name="Prokchorchik M."/>
            <person name="Lee Y."/>
            <person name="Seo J."/>
            <person name="Cho J.-H."/>
            <person name="Park Y.-E."/>
            <person name="Jang D.-C."/>
            <person name="Im J.-S."/>
            <person name="Choi J.-G."/>
            <person name="Park H.-J."/>
            <person name="Lee G.-B."/>
            <person name="Lee Y.-G."/>
            <person name="Hong S.-Y."/>
            <person name="Cho K."/>
            <person name="Sohn K.H."/>
        </authorList>
    </citation>
    <scope>NUCLEOTIDE SEQUENCE</scope>
    <source>
        <strain evidence="1">KR_1_A1</strain>
    </source>
</reference>
<dbReference type="EMBL" id="WSZM01000043">
    <property type="protein sequence ID" value="KAF4045647.1"/>
    <property type="molecule type" value="Genomic_DNA"/>
</dbReference>